<evidence type="ECO:0000256" key="5">
    <source>
        <dbReference type="ARBA" id="ARBA00023242"/>
    </source>
</evidence>
<dbReference type="InterPro" id="IPR007219">
    <property type="entry name" value="XnlR_reg_dom"/>
</dbReference>
<dbReference type="GO" id="GO:0008270">
    <property type="term" value="F:zinc ion binding"/>
    <property type="evidence" value="ECO:0007669"/>
    <property type="project" value="InterPro"/>
</dbReference>
<dbReference type="Proteomes" id="UP000573603">
    <property type="component" value="Unassembled WGS sequence"/>
</dbReference>
<dbReference type="GO" id="GO:0003677">
    <property type="term" value="F:DNA binding"/>
    <property type="evidence" value="ECO:0007669"/>
    <property type="project" value="InterPro"/>
</dbReference>
<evidence type="ECO:0000313" key="7">
    <source>
        <dbReference type="EMBL" id="KAF5254154.1"/>
    </source>
</evidence>
<dbReference type="Pfam" id="PF04082">
    <property type="entry name" value="Fungal_trans"/>
    <property type="match status" value="1"/>
</dbReference>
<keyword evidence="8" id="KW-1185">Reference proteome</keyword>
<gene>
    <name evidence="7" type="ORF">FANTH_1036</name>
</gene>
<accession>A0A8H4ZWY1</accession>
<evidence type="ECO:0000256" key="2">
    <source>
        <dbReference type="ARBA" id="ARBA00022833"/>
    </source>
</evidence>
<dbReference type="AlphaFoldDB" id="A0A8H4ZWY1"/>
<keyword evidence="3" id="KW-0805">Transcription regulation</keyword>
<dbReference type="PANTHER" id="PTHR47660:SF2">
    <property type="entry name" value="TRANSCRIPTION FACTOR WITH C2H2 AND ZN(2)-CYS(6) DNA BINDING DOMAIN (EUROFUNG)"/>
    <property type="match status" value="1"/>
</dbReference>
<evidence type="ECO:0000313" key="8">
    <source>
        <dbReference type="Proteomes" id="UP000573603"/>
    </source>
</evidence>
<dbReference type="PANTHER" id="PTHR47660">
    <property type="entry name" value="TRANSCRIPTION FACTOR WITH C2H2 AND ZN(2)-CYS(6) DNA BINDING DOMAIN (EUROFUNG)-RELATED-RELATED"/>
    <property type="match status" value="1"/>
</dbReference>
<name>A0A8H4ZWY1_9HYPO</name>
<evidence type="ECO:0000256" key="1">
    <source>
        <dbReference type="ARBA" id="ARBA00022723"/>
    </source>
</evidence>
<dbReference type="EMBL" id="JABEVY010000026">
    <property type="protein sequence ID" value="KAF5254154.1"/>
    <property type="molecule type" value="Genomic_DNA"/>
</dbReference>
<evidence type="ECO:0000259" key="6">
    <source>
        <dbReference type="Pfam" id="PF04082"/>
    </source>
</evidence>
<protein>
    <recommendedName>
        <fullName evidence="6">Xylanolytic transcriptional activator regulatory domain-containing protein</fullName>
    </recommendedName>
</protein>
<reference evidence="7 8" key="1">
    <citation type="journal article" date="2020" name="BMC Genomics">
        <title>Correction to: Identification and distribution of gene clusters required for synthesis of sphingolipid metabolism inhibitors in diverse species of the filamentous fungus Fusarium.</title>
        <authorList>
            <person name="Kim H.S."/>
            <person name="Lohmar J.M."/>
            <person name="Busman M."/>
            <person name="Brown D.W."/>
            <person name="Naumann T.A."/>
            <person name="Divon H.H."/>
            <person name="Lysoe E."/>
            <person name="Uhlig S."/>
            <person name="Proctor R.H."/>
        </authorList>
    </citation>
    <scope>NUCLEOTIDE SEQUENCE [LARGE SCALE GENOMIC DNA]</scope>
    <source>
        <strain evidence="7 8">NRRL 25214</strain>
    </source>
</reference>
<evidence type="ECO:0000256" key="4">
    <source>
        <dbReference type="ARBA" id="ARBA00023163"/>
    </source>
</evidence>
<feature type="domain" description="Xylanolytic transcriptional activator regulatory" evidence="6">
    <location>
        <begin position="187"/>
        <end position="380"/>
    </location>
</feature>
<proteinExistence type="predicted"/>
<comment type="caution">
    <text evidence="7">The sequence shown here is derived from an EMBL/GenBank/DDBJ whole genome shotgun (WGS) entry which is preliminary data.</text>
</comment>
<evidence type="ECO:0000256" key="3">
    <source>
        <dbReference type="ARBA" id="ARBA00023015"/>
    </source>
</evidence>
<keyword evidence="5" id="KW-0539">Nucleus</keyword>
<sequence>MTGTESQDRSANDATIESQCADVGDICLLPSIFEDVDFSWFDSGLLDLTVGAPGDMTSFDAAVAVHDKTGENEDSTLANNESLGPSFSSRSEAYQRSAWTSWHPSRFQHSFHGQDVINLGAGSNRERTTLLMKASTGRIIGSTLDDACRDHLLVLVTAMKISHFSIHSFPPSELLNDLVRFFFIQESASLVSSIHPGTFSCYHARPELLLGIIAAGAVIVPERRIQVTGLVMHEILRRAMAQLYESDNSTTRDLQALQAYLRALEIGAWSGLKRKTEIACSFMQPGYTMLFQAGAFSSPPDQLFAGCPEIGSEELDAMWEAWSMRESLKRLTIRAFIHDSQVSMAYFQAPTISYAELNMAVPYPSSLWFAENSKEWGQELLWCTSGSRRLLLTEVLADVTVLETCRGQTDLHLCCFAAIHALANQVWDLQQQFTLLFSAPEAKRRRMDSWCMSRQRDLYQDLIAIRMYCQKHVAHHEIRLLLEYVMMALHAPMAHVQRFAGKEGENEARRVAPIVSEWRLSPAARLAIWHAGQVLRTARQFPPTTLQNFYAVATYHAALVLWTYGILGNRSSEQGEAVISDDSGSNDNSSMALVMLDGEENDDARAFCTLGHGKPGLSHPGVTGTFCTLEDPALTMRLSADTLRSNLVSTDQAPPLLVYNLIGLMEDLGTSLGFFRAAGSSRTDVPGSTG</sequence>
<keyword evidence="4" id="KW-0804">Transcription</keyword>
<keyword evidence="1" id="KW-0479">Metal-binding</keyword>
<keyword evidence="2" id="KW-0862">Zinc</keyword>
<dbReference type="GO" id="GO:0006351">
    <property type="term" value="P:DNA-templated transcription"/>
    <property type="evidence" value="ECO:0007669"/>
    <property type="project" value="InterPro"/>
</dbReference>
<organism evidence="7 8">
    <name type="scientific">Fusarium anthophilum</name>
    <dbReference type="NCBI Taxonomy" id="48485"/>
    <lineage>
        <taxon>Eukaryota</taxon>
        <taxon>Fungi</taxon>
        <taxon>Dikarya</taxon>
        <taxon>Ascomycota</taxon>
        <taxon>Pezizomycotina</taxon>
        <taxon>Sordariomycetes</taxon>
        <taxon>Hypocreomycetidae</taxon>
        <taxon>Hypocreales</taxon>
        <taxon>Nectriaceae</taxon>
        <taxon>Fusarium</taxon>
        <taxon>Fusarium fujikuroi species complex</taxon>
    </lineage>
</organism>